<dbReference type="EMBL" id="BMAC01000124">
    <property type="protein sequence ID" value="GFP86405.1"/>
    <property type="molecule type" value="Genomic_DNA"/>
</dbReference>
<gene>
    <name evidence="1" type="ORF">PHJA_000784300</name>
</gene>
<protein>
    <submittedName>
        <fullName evidence="1">Uncharacterized protein</fullName>
    </submittedName>
</protein>
<comment type="caution">
    <text evidence="1">The sequence shown here is derived from an EMBL/GenBank/DDBJ whole genome shotgun (WGS) entry which is preliminary data.</text>
</comment>
<evidence type="ECO:0000313" key="1">
    <source>
        <dbReference type="EMBL" id="GFP86405.1"/>
    </source>
</evidence>
<evidence type="ECO:0000313" key="2">
    <source>
        <dbReference type="Proteomes" id="UP000653305"/>
    </source>
</evidence>
<reference evidence="1" key="1">
    <citation type="submission" date="2020-07" db="EMBL/GenBank/DDBJ databases">
        <title>Ethylene signaling mediates host invasion by parasitic plants.</title>
        <authorList>
            <person name="Yoshida S."/>
        </authorList>
    </citation>
    <scope>NUCLEOTIDE SEQUENCE</scope>
    <source>
        <strain evidence="1">Okayama</strain>
    </source>
</reference>
<dbReference type="AlphaFoldDB" id="A0A830BRM6"/>
<dbReference type="Proteomes" id="UP000653305">
    <property type="component" value="Unassembled WGS sequence"/>
</dbReference>
<accession>A0A830BRM6</accession>
<organism evidence="1 2">
    <name type="scientific">Phtheirospermum japonicum</name>
    <dbReference type="NCBI Taxonomy" id="374723"/>
    <lineage>
        <taxon>Eukaryota</taxon>
        <taxon>Viridiplantae</taxon>
        <taxon>Streptophyta</taxon>
        <taxon>Embryophyta</taxon>
        <taxon>Tracheophyta</taxon>
        <taxon>Spermatophyta</taxon>
        <taxon>Magnoliopsida</taxon>
        <taxon>eudicotyledons</taxon>
        <taxon>Gunneridae</taxon>
        <taxon>Pentapetalae</taxon>
        <taxon>asterids</taxon>
        <taxon>lamiids</taxon>
        <taxon>Lamiales</taxon>
        <taxon>Orobanchaceae</taxon>
        <taxon>Orobanchaceae incertae sedis</taxon>
        <taxon>Phtheirospermum</taxon>
    </lineage>
</organism>
<proteinExistence type="predicted"/>
<name>A0A830BRM6_9LAMI</name>
<sequence>MGFCPDGVFVSPVCCTSGTRTTEPRIPETDDGGVAFNGDRLHQTQIWLLDKIHFGKFVYSANHSLLLFDIVAVCDRLVFRGRIDVVLLHSVVWDCWSWLLSSVEAVAGLNSGHKGCCQSSELLSRIRAGLGSLHSKYKANYGQCCPGR</sequence>
<keyword evidence="2" id="KW-1185">Reference proteome</keyword>